<keyword evidence="4" id="KW-0547">Nucleotide-binding</keyword>
<feature type="domain" description="UvrD-like helicase C-terminal" evidence="3">
    <location>
        <begin position="37"/>
        <end position="74"/>
    </location>
</feature>
<dbReference type="Proteomes" id="UP001219518">
    <property type="component" value="Unassembled WGS sequence"/>
</dbReference>
<reference evidence="4" key="1">
    <citation type="submission" date="2021-07" db="EMBL/GenBank/DDBJ databases">
        <authorList>
            <person name="Catto M.A."/>
            <person name="Jacobson A."/>
            <person name="Kennedy G."/>
            <person name="Labadie P."/>
            <person name="Hunt B.G."/>
            <person name="Srinivasan R."/>
        </authorList>
    </citation>
    <scope>NUCLEOTIDE SEQUENCE</scope>
    <source>
        <strain evidence="4">PL_HMW_Pooled</strain>
        <tissue evidence="4">Head</tissue>
    </source>
</reference>
<dbReference type="InterPro" id="IPR036691">
    <property type="entry name" value="Endo/exonu/phosph_ase_sf"/>
</dbReference>
<feature type="compositionally biased region" description="Basic and acidic residues" evidence="1">
    <location>
        <begin position="583"/>
        <end position="593"/>
    </location>
</feature>
<dbReference type="SUPFAM" id="SSF56219">
    <property type="entry name" value="DNase I-like"/>
    <property type="match status" value="1"/>
</dbReference>
<name>A0AAE1H8Q1_9NEOP</name>
<dbReference type="Pfam" id="PF03372">
    <property type="entry name" value="Exo_endo_phos"/>
    <property type="match status" value="1"/>
</dbReference>
<accession>A0AAE1H8Q1</accession>
<keyword evidence="4" id="KW-0347">Helicase</keyword>
<evidence type="ECO:0000259" key="3">
    <source>
        <dbReference type="Pfam" id="PF13538"/>
    </source>
</evidence>
<feature type="compositionally biased region" description="Basic residues" evidence="1">
    <location>
        <begin position="567"/>
        <end position="582"/>
    </location>
</feature>
<feature type="domain" description="Endonuclease/exonuclease/phosphatase" evidence="2">
    <location>
        <begin position="128"/>
        <end position="264"/>
    </location>
</feature>
<dbReference type="InterPro" id="IPR027417">
    <property type="entry name" value="P-loop_NTPase"/>
</dbReference>
<feature type="compositionally biased region" description="Basic residues" evidence="1">
    <location>
        <begin position="415"/>
        <end position="427"/>
    </location>
</feature>
<dbReference type="InterPro" id="IPR005135">
    <property type="entry name" value="Endo/exonuclease/phosphatase"/>
</dbReference>
<feature type="region of interest" description="Disordered" evidence="1">
    <location>
        <begin position="318"/>
        <end position="625"/>
    </location>
</feature>
<dbReference type="InterPro" id="IPR027785">
    <property type="entry name" value="UvrD-like_helicase_C"/>
</dbReference>
<dbReference type="CDD" id="cd18809">
    <property type="entry name" value="SF1_C_RecD"/>
    <property type="match status" value="1"/>
</dbReference>
<dbReference type="InterPro" id="IPR051055">
    <property type="entry name" value="PIF1_helicase"/>
</dbReference>
<feature type="compositionally biased region" description="Basic residues" evidence="1">
    <location>
        <begin position="446"/>
        <end position="458"/>
    </location>
</feature>
<gene>
    <name evidence="4" type="ORF">KUF71_006397</name>
</gene>
<dbReference type="AlphaFoldDB" id="A0AAE1H8Q1"/>
<sequence>MRLPKTWTPIVPIALTVKTKKNSSLRVNRKQFPLTVAHAISIHKSQGLSLPKVVVHLTNNMRRELLYVACSRATDVNGLYLIGKFSAPHPLPKHSYLHQEMKRWNQNALTPKFNALRKKRKNLKIMYHNIQSLKKHVNLVRNDRNFTSHDILLFGETWLKQNEVVKIHGYKQISQTAASPISKPQGVAIFIKKDLLTSIDTTNSLVLKDKCGRIDVAWIKLKKHTVVAVYAKPKTSLHLWNTFFKKIPLQTNTQTIIMGDVNIDSKNKHLLEKFMPLLQKYKLTLVNRKMITTHNNTALDWIISNIFMKTRGEKKDYKKLAGMSSPKRQEDTVEISSGDDIDFNIDRPIKEEPLSDNSSCTKQNLDKRDDQMPSTSKGPKKPSVTPVKRSQKTNLNELTNSSSDESSSEDNINQKQKKKKLQKKRVIHSSDESSDEESDDVVQKNKGMKQKRQKYKKKTEKDSSSESSDENSDELPKKNKRMKLKNEKYSKKVNTARDSSSESDASSDFLCKKKRKKYEVDSSDTDSSANHETVSKKEEKKPSTSQTKKKIETSSSGSDSTDESMKRSRKNKKSKNQSRKSKHSSDSSDSEKSSKKKKSKKHNSTTDDSDSDEPSSDKFLATLNDNATLTSRDLKLKQRYKLLNIKVTKETGFKGMKYNKAVGTFENPKNSHKKLAVVLPKPIANYDKKILKELTKRIKKGKHPYYVVQKIESKKRPDGAGNYDCVTFKWT</sequence>
<comment type="caution">
    <text evidence="4">The sequence shown here is derived from an EMBL/GenBank/DDBJ whole genome shotgun (WGS) entry which is preliminary data.</text>
</comment>
<evidence type="ECO:0000313" key="5">
    <source>
        <dbReference type="Proteomes" id="UP001219518"/>
    </source>
</evidence>
<dbReference type="PANTHER" id="PTHR47642:SF5">
    <property type="entry name" value="ATP-DEPENDENT DNA HELICASE"/>
    <property type="match status" value="1"/>
</dbReference>
<dbReference type="EMBL" id="JAHWGI010000604">
    <property type="protein sequence ID" value="KAK3916796.1"/>
    <property type="molecule type" value="Genomic_DNA"/>
</dbReference>
<dbReference type="GO" id="GO:0004386">
    <property type="term" value="F:helicase activity"/>
    <property type="evidence" value="ECO:0007669"/>
    <property type="project" value="UniProtKB-KW"/>
</dbReference>
<evidence type="ECO:0000313" key="4">
    <source>
        <dbReference type="EMBL" id="KAK3916796.1"/>
    </source>
</evidence>
<keyword evidence="4" id="KW-0378">Hydrolase</keyword>
<feature type="compositionally biased region" description="Basic and acidic residues" evidence="1">
    <location>
        <begin position="344"/>
        <end position="353"/>
    </location>
</feature>
<organism evidence="4 5">
    <name type="scientific">Frankliniella fusca</name>
    <dbReference type="NCBI Taxonomy" id="407009"/>
    <lineage>
        <taxon>Eukaryota</taxon>
        <taxon>Metazoa</taxon>
        <taxon>Ecdysozoa</taxon>
        <taxon>Arthropoda</taxon>
        <taxon>Hexapoda</taxon>
        <taxon>Insecta</taxon>
        <taxon>Pterygota</taxon>
        <taxon>Neoptera</taxon>
        <taxon>Paraneoptera</taxon>
        <taxon>Thysanoptera</taxon>
        <taxon>Terebrantia</taxon>
        <taxon>Thripoidea</taxon>
        <taxon>Thripidae</taxon>
        <taxon>Frankliniella</taxon>
    </lineage>
</organism>
<keyword evidence="4" id="KW-0067">ATP-binding</keyword>
<protein>
    <submittedName>
        <fullName evidence="4">ATP-dependent DNA helicase pfh1</fullName>
    </submittedName>
</protein>
<evidence type="ECO:0000256" key="1">
    <source>
        <dbReference type="SAM" id="MobiDB-lite"/>
    </source>
</evidence>
<dbReference type="Gene3D" id="3.40.50.300">
    <property type="entry name" value="P-loop containing nucleotide triphosphate hydrolases"/>
    <property type="match status" value="1"/>
</dbReference>
<dbReference type="PANTHER" id="PTHR47642">
    <property type="entry name" value="ATP-DEPENDENT DNA HELICASE"/>
    <property type="match status" value="1"/>
</dbReference>
<dbReference type="Pfam" id="PF13538">
    <property type="entry name" value="UvrD_C_2"/>
    <property type="match status" value="1"/>
</dbReference>
<proteinExistence type="predicted"/>
<dbReference type="Gene3D" id="3.60.10.10">
    <property type="entry name" value="Endonuclease/exonuclease/phosphatase"/>
    <property type="match status" value="1"/>
</dbReference>
<dbReference type="SUPFAM" id="SSF52540">
    <property type="entry name" value="P-loop containing nucleoside triphosphate hydrolases"/>
    <property type="match status" value="1"/>
</dbReference>
<feature type="compositionally biased region" description="Basic residues" evidence="1">
    <location>
        <begin position="594"/>
        <end position="603"/>
    </location>
</feature>
<reference evidence="4" key="2">
    <citation type="journal article" date="2023" name="BMC Genomics">
        <title>Pest status, molecular evolution, and epigenetic factors derived from the genome assembly of Frankliniella fusca, a thysanopteran phytovirus vector.</title>
        <authorList>
            <person name="Catto M.A."/>
            <person name="Labadie P.E."/>
            <person name="Jacobson A.L."/>
            <person name="Kennedy G.G."/>
            <person name="Srinivasan R."/>
            <person name="Hunt B.G."/>
        </authorList>
    </citation>
    <scope>NUCLEOTIDE SEQUENCE</scope>
    <source>
        <strain evidence="4">PL_HMW_Pooled</strain>
    </source>
</reference>
<evidence type="ECO:0000259" key="2">
    <source>
        <dbReference type="Pfam" id="PF03372"/>
    </source>
</evidence>
<feature type="compositionally biased region" description="Basic and acidic residues" evidence="1">
    <location>
        <begin position="533"/>
        <end position="542"/>
    </location>
</feature>
<feature type="compositionally biased region" description="Low complexity" evidence="1">
    <location>
        <begin position="393"/>
        <end position="411"/>
    </location>
</feature>
<keyword evidence="5" id="KW-1185">Reference proteome</keyword>